<dbReference type="PANTHER" id="PTHR10291:SF0">
    <property type="entry name" value="DEHYDRODOLICHYL DIPHOSPHATE SYNTHASE 2"/>
    <property type="match status" value="1"/>
</dbReference>
<feature type="active site" description="Proton acceptor" evidence="2">
    <location>
        <position position="81"/>
    </location>
</feature>
<keyword evidence="4" id="KW-1185">Reference proteome</keyword>
<dbReference type="Pfam" id="PF01255">
    <property type="entry name" value="Prenyltransf"/>
    <property type="match status" value="1"/>
</dbReference>
<dbReference type="Proteomes" id="UP000051330">
    <property type="component" value="Unassembled WGS sequence"/>
</dbReference>
<feature type="binding site" evidence="2">
    <location>
        <begin position="78"/>
        <end position="80"/>
    </location>
    <ligand>
        <name>substrate</name>
    </ligand>
</feature>
<dbReference type="Gene3D" id="3.40.1180.10">
    <property type="entry name" value="Decaprenyl diphosphate synthase-like"/>
    <property type="match status" value="1"/>
</dbReference>
<dbReference type="GO" id="GO:0016094">
    <property type="term" value="P:polyprenol biosynthetic process"/>
    <property type="evidence" value="ECO:0007669"/>
    <property type="project" value="TreeGrafter"/>
</dbReference>
<dbReference type="AlphaFoldDB" id="A0A0R1MYQ8"/>
<feature type="binding site" evidence="2">
    <location>
        <position position="84"/>
    </location>
    <ligand>
        <name>substrate</name>
    </ligand>
</feature>
<comment type="cofactor">
    <cofactor evidence="2">
        <name>Mg(2+)</name>
        <dbReference type="ChEBI" id="CHEBI:18420"/>
    </cofactor>
    <text evidence="2">Binds 2 magnesium ions per subunit.</text>
</comment>
<dbReference type="PROSITE" id="PS01066">
    <property type="entry name" value="UPP_SYNTHASE"/>
    <property type="match status" value="1"/>
</dbReference>
<dbReference type="InterPro" id="IPR001441">
    <property type="entry name" value="UPP_synth-like"/>
</dbReference>
<comment type="subunit">
    <text evidence="2">Homodimer.</text>
</comment>
<feature type="binding site" evidence="2">
    <location>
        <position position="82"/>
    </location>
    <ligand>
        <name>substrate</name>
    </ligand>
</feature>
<protein>
    <recommendedName>
        <fullName evidence="2">Isoprenyl transferase</fullName>
        <ecNumber evidence="2">2.5.1.-</ecNumber>
    </recommendedName>
</protein>
<feature type="binding site" evidence="2">
    <location>
        <begin position="210"/>
        <end position="212"/>
    </location>
    <ligand>
        <name>substrate</name>
    </ligand>
</feature>
<dbReference type="STRING" id="1423792.FD09_GL002528"/>
<keyword evidence="2" id="KW-0460">Magnesium</keyword>
<feature type="binding site" evidence="2">
    <location>
        <position position="38"/>
    </location>
    <ligand>
        <name>substrate</name>
    </ligand>
</feature>
<dbReference type="PANTHER" id="PTHR10291">
    <property type="entry name" value="DEHYDRODOLICHYL DIPHOSPHATE SYNTHASE FAMILY MEMBER"/>
    <property type="match status" value="1"/>
</dbReference>
<gene>
    <name evidence="3" type="ORF">FD09_GL002528</name>
</gene>
<feature type="binding site" evidence="2">
    <location>
        <position position="223"/>
    </location>
    <ligand>
        <name>Mg(2+)</name>
        <dbReference type="ChEBI" id="CHEBI:18420"/>
    </ligand>
</feature>
<dbReference type="GO" id="GO:0030145">
    <property type="term" value="F:manganese ion binding"/>
    <property type="evidence" value="ECO:0007669"/>
    <property type="project" value="TreeGrafter"/>
</dbReference>
<keyword evidence="2" id="KW-0479">Metal-binding</keyword>
<comment type="function">
    <text evidence="2">Catalyzes the condensation of isopentenyl diphosphate (IPP) with allylic pyrophosphates generating different type of terpenoids.</text>
</comment>
<dbReference type="InterPro" id="IPR018520">
    <property type="entry name" value="UPP_synth-like_CS"/>
</dbReference>
<dbReference type="CDD" id="cd00475">
    <property type="entry name" value="Cis_IPPS"/>
    <property type="match status" value="1"/>
</dbReference>
<feature type="binding site" evidence="2">
    <location>
        <begin position="34"/>
        <end position="37"/>
    </location>
    <ligand>
        <name>substrate</name>
    </ligand>
</feature>
<proteinExistence type="inferred from homology"/>
<dbReference type="NCBIfam" id="NF011405">
    <property type="entry name" value="PRK14830.1"/>
    <property type="match status" value="1"/>
</dbReference>
<dbReference type="InterPro" id="IPR036424">
    <property type="entry name" value="UPP_synth-like_sf"/>
</dbReference>
<organism evidence="3 4">
    <name type="scientific">Schleiferilactobacillus perolens DSM 12744</name>
    <dbReference type="NCBI Taxonomy" id="1423792"/>
    <lineage>
        <taxon>Bacteria</taxon>
        <taxon>Bacillati</taxon>
        <taxon>Bacillota</taxon>
        <taxon>Bacilli</taxon>
        <taxon>Lactobacillales</taxon>
        <taxon>Lactobacillaceae</taxon>
        <taxon>Schleiferilactobacillus</taxon>
    </lineage>
</organism>
<comment type="similarity">
    <text evidence="2">Belongs to the UPP synthase family.</text>
</comment>
<feature type="binding site" evidence="2">
    <location>
        <position position="33"/>
    </location>
    <ligand>
        <name>Mg(2+)</name>
        <dbReference type="ChEBI" id="CHEBI:18420"/>
    </ligand>
</feature>
<feature type="binding site" evidence="2">
    <location>
        <position position="204"/>
    </location>
    <ligand>
        <name>substrate</name>
    </ligand>
</feature>
<dbReference type="GO" id="GO:0005829">
    <property type="term" value="C:cytosol"/>
    <property type="evidence" value="ECO:0007669"/>
    <property type="project" value="TreeGrafter"/>
</dbReference>
<feature type="binding site" evidence="2">
    <location>
        <position position="46"/>
    </location>
    <ligand>
        <name>substrate</name>
    </ligand>
</feature>
<dbReference type="PATRIC" id="fig|1423792.3.peg.2576"/>
<dbReference type="GO" id="GO:0008834">
    <property type="term" value="F:ditrans,polycis-undecaprenyl-diphosphate synthase [(2E,6E)-farnesyl-diphosphate specific] activity"/>
    <property type="evidence" value="ECO:0007669"/>
    <property type="project" value="TreeGrafter"/>
</dbReference>
<dbReference type="GO" id="GO:0000287">
    <property type="term" value="F:magnesium ion binding"/>
    <property type="evidence" value="ECO:0007669"/>
    <property type="project" value="UniProtKB-UniRule"/>
</dbReference>
<dbReference type="FunFam" id="3.40.1180.10:FF:000001">
    <property type="entry name" value="(2E,6E)-farnesyl-diphosphate-specific ditrans,polycis-undecaprenyl-diphosphate synthase"/>
    <property type="match status" value="1"/>
</dbReference>
<dbReference type="SUPFAM" id="SSF64005">
    <property type="entry name" value="Undecaprenyl diphosphate synthase"/>
    <property type="match status" value="1"/>
</dbReference>
<evidence type="ECO:0000256" key="2">
    <source>
        <dbReference type="HAMAP-Rule" id="MF_01139"/>
    </source>
</evidence>
<evidence type="ECO:0000313" key="4">
    <source>
        <dbReference type="Proteomes" id="UP000051330"/>
    </source>
</evidence>
<evidence type="ECO:0000313" key="3">
    <source>
        <dbReference type="EMBL" id="KRL12988.1"/>
    </source>
</evidence>
<dbReference type="EC" id="2.5.1.-" evidence="2"/>
<accession>A0A0R1MYQ8</accession>
<dbReference type="NCBIfam" id="TIGR00055">
    <property type="entry name" value="uppS"/>
    <property type="match status" value="1"/>
</dbReference>
<dbReference type="EMBL" id="AZEC01000005">
    <property type="protein sequence ID" value="KRL12988.1"/>
    <property type="molecule type" value="Genomic_DNA"/>
</dbReference>
<sequence>MQRVFFIAKKRGETMAAQSDEITIPKHVAIIMDGNGRWAKARHLPRVAGHKEGMDNVKRIAIAASHLGIKVLTVYAFSTENWRRPTDEVNYLMGLPVRFFNHYMPDLMAENVRVNVMGYLDELPAQTRQVTLDAMDQTKNNTGMVLNFAFNYGARKEITTAVQQIASAVAEGQLAVDEINEKTVADHLFTASLGKWQDPDLLIRTSGEERLSNFLLWQLAYSEFVFTDVHWPDFTSQDLEKAVQTFSHRQRRYGGLK</sequence>
<comment type="caution">
    <text evidence="3">The sequence shown here is derived from an EMBL/GenBank/DDBJ whole genome shotgun (WGS) entry which is preliminary data.</text>
</comment>
<dbReference type="HAMAP" id="MF_01139">
    <property type="entry name" value="ISPT"/>
    <property type="match status" value="1"/>
</dbReference>
<name>A0A0R1MYQ8_9LACO</name>
<keyword evidence="1 2" id="KW-0808">Transferase</keyword>
<evidence type="ECO:0000256" key="1">
    <source>
        <dbReference type="ARBA" id="ARBA00022679"/>
    </source>
</evidence>
<feature type="active site" evidence="2">
    <location>
        <position position="33"/>
    </location>
</feature>
<reference evidence="3 4" key="1">
    <citation type="journal article" date="2015" name="Genome Announc.">
        <title>Expanding the biotechnology potential of lactobacilli through comparative genomics of 213 strains and associated genera.</title>
        <authorList>
            <person name="Sun Z."/>
            <person name="Harris H.M."/>
            <person name="McCann A."/>
            <person name="Guo C."/>
            <person name="Argimon S."/>
            <person name="Zhang W."/>
            <person name="Yang X."/>
            <person name="Jeffery I.B."/>
            <person name="Cooney J.C."/>
            <person name="Kagawa T.F."/>
            <person name="Liu W."/>
            <person name="Song Y."/>
            <person name="Salvetti E."/>
            <person name="Wrobel A."/>
            <person name="Rasinkangas P."/>
            <person name="Parkhill J."/>
            <person name="Rea M.C."/>
            <person name="O'Sullivan O."/>
            <person name="Ritari J."/>
            <person name="Douillard F.P."/>
            <person name="Paul Ross R."/>
            <person name="Yang R."/>
            <person name="Briner A.E."/>
            <person name="Felis G.E."/>
            <person name="de Vos W.M."/>
            <person name="Barrangou R."/>
            <person name="Klaenhammer T.R."/>
            <person name="Caufield P.W."/>
            <person name="Cui Y."/>
            <person name="Zhang H."/>
            <person name="O'Toole P.W."/>
        </authorList>
    </citation>
    <scope>NUCLEOTIDE SEQUENCE [LARGE SCALE GENOMIC DNA]</scope>
    <source>
        <strain evidence="3 4">DSM 12744</strain>
    </source>
</reference>
<feature type="binding site" evidence="2">
    <location>
        <position position="50"/>
    </location>
    <ligand>
        <name>substrate</name>
    </ligand>
</feature>